<dbReference type="Pfam" id="PF00563">
    <property type="entry name" value="EAL"/>
    <property type="match status" value="1"/>
</dbReference>
<feature type="chain" id="PRO_5003685751" evidence="2">
    <location>
        <begin position="26"/>
        <end position="733"/>
    </location>
</feature>
<dbReference type="InterPro" id="IPR029787">
    <property type="entry name" value="Nucleotide_cyclase"/>
</dbReference>
<dbReference type="SMART" id="SM00062">
    <property type="entry name" value="PBPb"/>
    <property type="match status" value="1"/>
</dbReference>
<keyword evidence="1" id="KW-0472">Membrane</keyword>
<dbReference type="SMART" id="SM00052">
    <property type="entry name" value="EAL"/>
    <property type="match status" value="1"/>
</dbReference>
<dbReference type="Proteomes" id="UP000006048">
    <property type="component" value="Chromosome"/>
</dbReference>
<evidence type="ECO:0000259" key="4">
    <source>
        <dbReference type="PROSITE" id="PS50887"/>
    </source>
</evidence>
<dbReference type="Pfam" id="PF00497">
    <property type="entry name" value="SBP_bac_3"/>
    <property type="match status" value="1"/>
</dbReference>
<evidence type="ECO:0000256" key="2">
    <source>
        <dbReference type="SAM" id="SignalP"/>
    </source>
</evidence>
<dbReference type="CDD" id="cd01949">
    <property type="entry name" value="GGDEF"/>
    <property type="match status" value="1"/>
</dbReference>
<protein>
    <submittedName>
        <fullName evidence="5">Diguanylate cyclase/phosphodiesterase</fullName>
    </submittedName>
</protein>
<gene>
    <name evidence="5" type="ordered locus">Turpa_0446</name>
</gene>
<dbReference type="Gene3D" id="3.40.190.10">
    <property type="entry name" value="Periplasmic binding protein-like II"/>
    <property type="match status" value="2"/>
</dbReference>
<dbReference type="InterPro" id="IPR001638">
    <property type="entry name" value="Solute-binding_3/MltF_N"/>
</dbReference>
<dbReference type="NCBIfam" id="TIGR00254">
    <property type="entry name" value="GGDEF"/>
    <property type="match status" value="1"/>
</dbReference>
<reference evidence="5 6" key="1">
    <citation type="submission" date="2012-06" db="EMBL/GenBank/DDBJ databases">
        <title>The complete chromosome of genome of Turneriella parva DSM 21527.</title>
        <authorList>
            <consortium name="US DOE Joint Genome Institute (JGI-PGF)"/>
            <person name="Lucas S."/>
            <person name="Han J."/>
            <person name="Lapidus A."/>
            <person name="Bruce D."/>
            <person name="Goodwin L."/>
            <person name="Pitluck S."/>
            <person name="Peters L."/>
            <person name="Kyrpides N."/>
            <person name="Mavromatis K."/>
            <person name="Ivanova N."/>
            <person name="Mikhailova N."/>
            <person name="Chertkov O."/>
            <person name="Detter J.C."/>
            <person name="Tapia R."/>
            <person name="Han C."/>
            <person name="Land M."/>
            <person name="Hauser L."/>
            <person name="Markowitz V."/>
            <person name="Cheng J.-F."/>
            <person name="Hugenholtz P."/>
            <person name="Woyke T."/>
            <person name="Wu D."/>
            <person name="Gronow S."/>
            <person name="Wellnitz S."/>
            <person name="Brambilla E."/>
            <person name="Klenk H.-P."/>
            <person name="Eisen J.A."/>
        </authorList>
    </citation>
    <scope>NUCLEOTIDE SEQUENCE [LARGE SCALE GENOMIC DNA]</scope>
    <source>
        <strain evidence="6">ATCC BAA-1111 / DSM 21527 / NCTC 11395 / H</strain>
    </source>
</reference>
<dbReference type="InterPro" id="IPR000160">
    <property type="entry name" value="GGDEF_dom"/>
</dbReference>
<dbReference type="AlphaFoldDB" id="I4B1E5"/>
<dbReference type="OrthoDB" id="310793at2"/>
<feature type="domain" description="EAL" evidence="3">
    <location>
        <begin position="476"/>
        <end position="730"/>
    </location>
</feature>
<organism evidence="5 6">
    <name type="scientific">Turneriella parva (strain ATCC BAA-1111 / DSM 21527 / NCTC 11395 / H)</name>
    <name type="common">Leptospira parva</name>
    <dbReference type="NCBI Taxonomy" id="869212"/>
    <lineage>
        <taxon>Bacteria</taxon>
        <taxon>Pseudomonadati</taxon>
        <taxon>Spirochaetota</taxon>
        <taxon>Spirochaetia</taxon>
        <taxon>Leptospirales</taxon>
        <taxon>Leptospiraceae</taxon>
        <taxon>Turneriella</taxon>
    </lineage>
</organism>
<proteinExistence type="predicted"/>
<dbReference type="PANTHER" id="PTHR44757">
    <property type="entry name" value="DIGUANYLATE CYCLASE DGCP"/>
    <property type="match status" value="1"/>
</dbReference>
<feature type="signal peptide" evidence="2">
    <location>
        <begin position="1"/>
        <end position="25"/>
    </location>
</feature>
<evidence type="ECO:0000256" key="1">
    <source>
        <dbReference type="SAM" id="Phobius"/>
    </source>
</evidence>
<dbReference type="STRING" id="869212.Turpa_0446"/>
<dbReference type="PROSITE" id="PS50887">
    <property type="entry name" value="GGDEF"/>
    <property type="match status" value="1"/>
</dbReference>
<dbReference type="SUPFAM" id="SSF53850">
    <property type="entry name" value="Periplasmic binding protein-like II"/>
    <property type="match status" value="1"/>
</dbReference>
<dbReference type="Gene3D" id="3.30.70.270">
    <property type="match status" value="1"/>
</dbReference>
<dbReference type="CDD" id="cd13704">
    <property type="entry name" value="PBP2_HisK"/>
    <property type="match status" value="1"/>
</dbReference>
<dbReference type="PANTHER" id="PTHR44757:SF2">
    <property type="entry name" value="BIOFILM ARCHITECTURE MAINTENANCE PROTEIN MBAA"/>
    <property type="match status" value="1"/>
</dbReference>
<dbReference type="KEGG" id="tpx:Turpa_0446"/>
<dbReference type="InterPro" id="IPR035919">
    <property type="entry name" value="EAL_sf"/>
</dbReference>
<feature type="domain" description="GGDEF" evidence="4">
    <location>
        <begin position="334"/>
        <end position="467"/>
    </location>
</feature>
<evidence type="ECO:0000259" key="3">
    <source>
        <dbReference type="PROSITE" id="PS50883"/>
    </source>
</evidence>
<evidence type="ECO:0000313" key="6">
    <source>
        <dbReference type="Proteomes" id="UP000006048"/>
    </source>
</evidence>
<name>I4B1E5_TURPD</name>
<dbReference type="CDD" id="cd01948">
    <property type="entry name" value="EAL"/>
    <property type="match status" value="1"/>
</dbReference>
<dbReference type="InterPro" id="IPR001633">
    <property type="entry name" value="EAL_dom"/>
</dbReference>
<keyword evidence="6" id="KW-1185">Reference proteome</keyword>
<dbReference type="Pfam" id="PF00990">
    <property type="entry name" value="GGDEF"/>
    <property type="match status" value="1"/>
</dbReference>
<dbReference type="RefSeq" id="WP_014801622.1">
    <property type="nucleotide sequence ID" value="NC_018020.1"/>
</dbReference>
<dbReference type="InterPro" id="IPR052155">
    <property type="entry name" value="Biofilm_reg_signaling"/>
</dbReference>
<dbReference type="HOGENOM" id="CLU_000445_70_50_12"/>
<dbReference type="InterPro" id="IPR043128">
    <property type="entry name" value="Rev_trsase/Diguanyl_cyclase"/>
</dbReference>
<keyword evidence="1" id="KW-1133">Transmembrane helix</keyword>
<keyword evidence="1" id="KW-0812">Transmembrane</keyword>
<evidence type="ECO:0000313" key="5">
    <source>
        <dbReference type="EMBL" id="AFM11102.1"/>
    </source>
</evidence>
<dbReference type="EMBL" id="CP002959">
    <property type="protein sequence ID" value="AFM11102.1"/>
    <property type="molecule type" value="Genomic_DNA"/>
</dbReference>
<dbReference type="SMART" id="SM00267">
    <property type="entry name" value="GGDEF"/>
    <property type="match status" value="1"/>
</dbReference>
<dbReference type="SUPFAM" id="SSF141868">
    <property type="entry name" value="EAL domain-like"/>
    <property type="match status" value="1"/>
</dbReference>
<dbReference type="PROSITE" id="PS50883">
    <property type="entry name" value="EAL"/>
    <property type="match status" value="1"/>
</dbReference>
<sequence length="733" mass="81520">MRTVASLLLPLAFVFLPGCSQRALAAPESALPIIYGADEAFRPYEWFSEDGRLDGFQIELVREIGAVMGRRVTFVSGPWSTIRGRLIEGSVDVVSMFDQPVRREYADFGDPHSVLASEIFIRVGSKPIHSLEELNGKEVIQQAGALSTEYLRTQGIKYTSIQVRDQFEAMRLLASGKHDCVITTQVGGRYALQKLKLQNITTSGKPILASNVAFAVKKGNTEILNLLNEGLAKLKANGTYEIIYQRWLGEGNRIQLGEMRQMQRVLLLSLGVLALLIIGALVWVKMLRRAVAAKTFELQYLAEHDSLTGIYNRHYITVAIREAIQEFHAHPTQRAFGILFIDLDRFKLVNDSLGHHIGDLVIKAVAFELLASVDNRCLVARWGGDEFVVLVKSVPDNAALLKVAHKIADKLKTPYTLSGKDIFIGASVGAVMASLRYQSADQMLRDADNAMYRAKADKRTSVRVFEQQMHELAARNLRLSSDFQKAIARTELVNFYQPIYHLKSGQLVGFEALVRWQHPELGLLAPGSFLPILEKTEAMRLLGEAVMREAAATAKRWHENHTSEFYVSINVSDEQFAFGNLAEMLRSLLEEFNLPAHFLRIEITETVLMADIFGGMSQLDELKRLGIRILIDDFGTGFSSLSHLATIPAETIKIDRSFVHSLAANTKNYEIVRTILSLSSNLHLGAVAEGIETIEERELLSSLGCEFGQGYLFAAPMPAADAEILLGMNRLSG</sequence>
<dbReference type="SUPFAM" id="SSF55073">
    <property type="entry name" value="Nucleotide cyclase"/>
    <property type="match status" value="1"/>
</dbReference>
<keyword evidence="2" id="KW-0732">Signal</keyword>
<dbReference type="Gene3D" id="3.20.20.450">
    <property type="entry name" value="EAL domain"/>
    <property type="match status" value="1"/>
</dbReference>
<feature type="transmembrane region" description="Helical" evidence="1">
    <location>
        <begin position="265"/>
        <end position="284"/>
    </location>
</feature>
<accession>I4B1E5</accession>